<organism evidence="1 2">
    <name type="scientific">Cellulosimicrobium aquatile</name>
    <dbReference type="NCBI Taxonomy" id="1612203"/>
    <lineage>
        <taxon>Bacteria</taxon>
        <taxon>Bacillati</taxon>
        <taxon>Actinomycetota</taxon>
        <taxon>Actinomycetes</taxon>
        <taxon>Micrococcales</taxon>
        <taxon>Promicromonosporaceae</taxon>
        <taxon>Cellulosimicrobium</taxon>
    </lineage>
</organism>
<dbReference type="RefSeq" id="WP_043652996.1">
    <property type="nucleotide sequence ID" value="NZ_FTMI01000001.1"/>
</dbReference>
<keyword evidence="2" id="KW-1185">Reference proteome</keyword>
<dbReference type="EMBL" id="FTMI01000001">
    <property type="protein sequence ID" value="SIP92682.1"/>
    <property type="molecule type" value="Genomic_DNA"/>
</dbReference>
<reference evidence="2" key="1">
    <citation type="submission" date="2017-01" db="EMBL/GenBank/DDBJ databases">
        <authorList>
            <person name="Varghese N."/>
            <person name="Submissions S."/>
        </authorList>
    </citation>
    <scope>NUCLEOTIDE SEQUENCE [LARGE SCALE GENOMIC DNA]</scope>
    <source>
        <strain evidence="2">3bp</strain>
    </source>
</reference>
<evidence type="ECO:0000313" key="1">
    <source>
        <dbReference type="EMBL" id="SIP92682.1"/>
    </source>
</evidence>
<proteinExistence type="predicted"/>
<sequence length="63" mass="6971">MARDLGLGDDTPIKNRFLEGGSVFVGSVRWHARTLFAARDVATEGDLRLSRVWTADDLLAAWP</sequence>
<dbReference type="AlphaFoldDB" id="A0A1N6NKZ1"/>
<evidence type="ECO:0000313" key="2">
    <source>
        <dbReference type="Proteomes" id="UP000186235"/>
    </source>
</evidence>
<accession>A0A1N6NKZ1</accession>
<gene>
    <name evidence="1" type="ORF">SAMN05518682_0553</name>
</gene>
<name>A0A1N6NKZ1_9MICO</name>
<protein>
    <submittedName>
        <fullName evidence="1">Uncharacterized protein</fullName>
    </submittedName>
</protein>
<dbReference type="Proteomes" id="UP000186235">
    <property type="component" value="Unassembled WGS sequence"/>
</dbReference>